<dbReference type="Pfam" id="PF20945">
    <property type="entry name" value="RMP1"/>
    <property type="match status" value="1"/>
</dbReference>
<evidence type="ECO:0000313" key="5">
    <source>
        <dbReference type="Proteomes" id="UP000536275"/>
    </source>
</evidence>
<evidence type="ECO:0000313" key="4">
    <source>
        <dbReference type="EMBL" id="KAF6069284.1"/>
    </source>
</evidence>
<evidence type="ECO:0000259" key="3">
    <source>
        <dbReference type="Pfam" id="PF20945"/>
    </source>
</evidence>
<dbReference type="InterPro" id="IPR047205">
    <property type="entry name" value="RMP1"/>
</dbReference>
<feature type="compositionally biased region" description="Low complexity" evidence="1">
    <location>
        <begin position="284"/>
        <end position="298"/>
    </location>
</feature>
<dbReference type="GO" id="GO:0042134">
    <property type="term" value="F:rRNA primary transcript binding"/>
    <property type="evidence" value="ECO:0007669"/>
    <property type="project" value="InterPro"/>
</dbReference>
<dbReference type="PANTHER" id="PTHR37792">
    <property type="entry name" value="RIBONUCLEASE MRP PROTEIN SUBUNIT RMP1"/>
    <property type="match status" value="1"/>
</dbReference>
<dbReference type="EMBL" id="JABWAD010000040">
    <property type="protein sequence ID" value="KAF6069284.1"/>
    <property type="molecule type" value="Genomic_DNA"/>
</dbReference>
<dbReference type="Proteomes" id="UP000536275">
    <property type="component" value="Unassembled WGS sequence"/>
</dbReference>
<feature type="compositionally biased region" description="Basic and acidic residues" evidence="1">
    <location>
        <begin position="327"/>
        <end position="340"/>
    </location>
</feature>
<dbReference type="AlphaFoldDB" id="A0A8H6F3H9"/>
<feature type="transmembrane region" description="Helical" evidence="2">
    <location>
        <begin position="92"/>
        <end position="114"/>
    </location>
</feature>
<dbReference type="GO" id="GO:0000172">
    <property type="term" value="C:ribonuclease MRP complex"/>
    <property type="evidence" value="ECO:0007669"/>
    <property type="project" value="InterPro"/>
</dbReference>
<evidence type="ECO:0000256" key="2">
    <source>
        <dbReference type="SAM" id="Phobius"/>
    </source>
</evidence>
<dbReference type="CDD" id="cd22573">
    <property type="entry name" value="RMP1_RBD"/>
    <property type="match status" value="1"/>
</dbReference>
<sequence length="360" mass="41932">MDKSTFKQLTNEYDILYLIYHRSKNQHRQQIWFKYLNMMIRNLRKILKLQIDINRIRTTTTTTTTKDKIDYKTNQIIQYSNKILKLMKSSYWNYNSILVLGQYITLGLGLIGSLSKITHLIINGINGVQKRGINRDSFINKMNNDRQRVDGVDVVGSKDLKSNNEDEIDFGEVIPYEEEVEKVSINDEVKNNCKINKSNTLQFQGKENLQRFDKIDDDTDIQQIKNDDDKFHSKKSKRNLSSLSEEEEEEEEDSNIIFKKSKSKSKSTTIHNQSNIHSEQISINDENNNKSTSTSTSTDTKKRKLINTDTIDDIFESSKTKTKTKTKTFDNKKLKKKDTTTKPLKKIKKKKKSAIDDIFG</sequence>
<keyword evidence="2" id="KW-0812">Transmembrane</keyword>
<accession>A0A8H6F3H9</accession>
<gene>
    <name evidence="4" type="ORF">FOB64_003312</name>
</gene>
<keyword evidence="2" id="KW-0472">Membrane</keyword>
<feature type="domain" description="RNase MRP protein 1 RNA binding" evidence="3">
    <location>
        <begin position="15"/>
        <end position="116"/>
    </location>
</feature>
<feature type="region of interest" description="Disordered" evidence="1">
    <location>
        <begin position="321"/>
        <end position="360"/>
    </location>
</feature>
<dbReference type="GO" id="GO:0000294">
    <property type="term" value="P:nuclear-transcribed mRNA catabolic process, RNase MRP-dependent"/>
    <property type="evidence" value="ECO:0007669"/>
    <property type="project" value="TreeGrafter"/>
</dbReference>
<feature type="compositionally biased region" description="Acidic residues" evidence="1">
    <location>
        <begin position="244"/>
        <end position="254"/>
    </location>
</feature>
<comment type="caution">
    <text evidence="4">The sequence shown here is derived from an EMBL/GenBank/DDBJ whole genome shotgun (WGS) entry which is preliminary data.</text>
</comment>
<protein>
    <recommendedName>
        <fullName evidence="3">RNase MRP protein 1 RNA binding domain-containing protein</fullName>
    </recommendedName>
</protein>
<keyword evidence="2" id="KW-1133">Transmembrane helix</keyword>
<dbReference type="GO" id="GO:0000466">
    <property type="term" value="P:maturation of 5.8S rRNA from tricistronic rRNA transcript (SSU-rRNA, 5.8S rRNA, LSU-rRNA)"/>
    <property type="evidence" value="ECO:0007669"/>
    <property type="project" value="TreeGrafter"/>
</dbReference>
<organism evidence="4 5">
    <name type="scientific">Candida albicans</name>
    <name type="common">Yeast</name>
    <dbReference type="NCBI Taxonomy" id="5476"/>
    <lineage>
        <taxon>Eukaryota</taxon>
        <taxon>Fungi</taxon>
        <taxon>Dikarya</taxon>
        <taxon>Ascomycota</taxon>
        <taxon>Saccharomycotina</taxon>
        <taxon>Pichiomycetes</taxon>
        <taxon>Debaryomycetaceae</taxon>
        <taxon>Candida/Lodderomyces clade</taxon>
        <taxon>Candida</taxon>
    </lineage>
</organism>
<feature type="compositionally biased region" description="Basic residues" evidence="1">
    <location>
        <begin position="343"/>
        <end position="352"/>
    </location>
</feature>
<feature type="region of interest" description="Disordered" evidence="1">
    <location>
        <begin position="223"/>
        <end position="303"/>
    </location>
</feature>
<proteinExistence type="predicted"/>
<dbReference type="InterPro" id="IPR047204">
    <property type="entry name" value="RMP1_RBD"/>
</dbReference>
<evidence type="ECO:0000256" key="1">
    <source>
        <dbReference type="SAM" id="MobiDB-lite"/>
    </source>
</evidence>
<dbReference type="PANTHER" id="PTHR37792:SF1">
    <property type="entry name" value="RIBONUCLEASE MRP PROTEIN SUBUNIT RMP1"/>
    <property type="match status" value="1"/>
</dbReference>
<name>A0A8H6F3H9_CANAX</name>
<reference evidence="4 5" key="1">
    <citation type="submission" date="2020-03" db="EMBL/GenBank/DDBJ databases">
        <title>FDA dAtabase for Regulatory Grade micrObial Sequences (FDA-ARGOS): Supporting development and validation of Infectious Disease Dx tests.</title>
        <authorList>
            <person name="Campos J."/>
            <person name="Goldberg B."/>
            <person name="Tallon L."/>
            <person name="Sadzewicz L."/>
            <person name="Vavikolanu K."/>
            <person name="Mehta A."/>
            <person name="Aluvathingal J."/>
            <person name="Nadendla S."/>
            <person name="Nandy P."/>
            <person name="Geyer C."/>
            <person name="Yan Y."/>
            <person name="Sichtig H."/>
        </authorList>
    </citation>
    <scope>NUCLEOTIDE SEQUENCE [LARGE SCALE GENOMIC DNA]</scope>
    <source>
        <strain evidence="4 5">FDAARGOS_656</strain>
    </source>
</reference>
<feature type="compositionally biased region" description="Polar residues" evidence="1">
    <location>
        <begin position="268"/>
        <end position="283"/>
    </location>
</feature>